<dbReference type="InterPro" id="IPR026983">
    <property type="entry name" value="DHC"/>
</dbReference>
<comment type="subcellular location">
    <subcellularLocation>
        <location evidence="1">Cytoplasm</location>
        <location evidence="1">Cytoskeleton</location>
        <location evidence="1">Cilium axoneme</location>
    </subcellularLocation>
</comment>
<dbReference type="PANTHER" id="PTHR46961">
    <property type="entry name" value="DYNEIN HEAVY CHAIN 1, AXONEMAL-LIKE PROTEIN"/>
    <property type="match status" value="1"/>
</dbReference>
<dbReference type="InterPro" id="IPR027417">
    <property type="entry name" value="P-loop_NTPase"/>
</dbReference>
<evidence type="ECO:0000256" key="6">
    <source>
        <dbReference type="ARBA" id="ARBA00022840"/>
    </source>
</evidence>
<organism evidence="18 19">
    <name type="scientific">Ladona fulva</name>
    <name type="common">Scarce chaser dragonfly</name>
    <name type="synonym">Libellula fulva</name>
    <dbReference type="NCBI Taxonomy" id="123851"/>
    <lineage>
        <taxon>Eukaryota</taxon>
        <taxon>Metazoa</taxon>
        <taxon>Ecdysozoa</taxon>
        <taxon>Arthropoda</taxon>
        <taxon>Hexapoda</taxon>
        <taxon>Insecta</taxon>
        <taxon>Pterygota</taxon>
        <taxon>Palaeoptera</taxon>
        <taxon>Odonata</taxon>
        <taxon>Epiprocta</taxon>
        <taxon>Anisoptera</taxon>
        <taxon>Libelluloidea</taxon>
        <taxon>Libellulidae</taxon>
        <taxon>Ladona</taxon>
    </lineage>
</organism>
<proteinExistence type="inferred from homology"/>
<evidence type="ECO:0000256" key="5">
    <source>
        <dbReference type="ARBA" id="ARBA00022741"/>
    </source>
</evidence>
<dbReference type="InterPro" id="IPR024743">
    <property type="entry name" value="Dynein_HC_stalk"/>
</dbReference>
<comment type="similarity">
    <text evidence="2">Belongs to the dynein heavy chain family.</text>
</comment>
<name>A0A8K0P6K5_LADFU</name>
<dbReference type="Proteomes" id="UP000792457">
    <property type="component" value="Unassembled WGS sequence"/>
</dbReference>
<dbReference type="GO" id="GO:0045505">
    <property type="term" value="F:dynein intermediate chain binding"/>
    <property type="evidence" value="ECO:0007669"/>
    <property type="project" value="InterPro"/>
</dbReference>
<keyword evidence="5" id="KW-0547">Nucleotide-binding</keyword>
<keyword evidence="4" id="KW-0493">Microtubule</keyword>
<dbReference type="Pfam" id="PF12775">
    <property type="entry name" value="AAA_7"/>
    <property type="match status" value="1"/>
</dbReference>
<dbReference type="InterPro" id="IPR024317">
    <property type="entry name" value="Dynein_heavy_chain_D4_dom"/>
</dbReference>
<feature type="coiled-coil region" evidence="13">
    <location>
        <begin position="906"/>
        <end position="957"/>
    </location>
</feature>
<keyword evidence="12" id="KW-0966">Cell projection</keyword>
<dbReference type="Gene3D" id="1.20.920.20">
    <property type="match status" value="2"/>
</dbReference>
<comment type="caution">
    <text evidence="18">The sequence shown here is derived from an EMBL/GenBank/DDBJ whole genome shotgun (WGS) entry which is preliminary data.</text>
</comment>
<keyword evidence="8 13" id="KW-0175">Coiled coil</keyword>
<evidence type="ECO:0000256" key="8">
    <source>
        <dbReference type="ARBA" id="ARBA00023054"/>
    </source>
</evidence>
<evidence type="ECO:0000313" key="19">
    <source>
        <dbReference type="Proteomes" id="UP000792457"/>
    </source>
</evidence>
<accession>A0A8K0P6K5</accession>
<evidence type="ECO:0000256" key="13">
    <source>
        <dbReference type="SAM" id="Coils"/>
    </source>
</evidence>
<feature type="domain" description="Dynein heavy chain AAA 5 extension" evidence="17">
    <location>
        <begin position="236"/>
        <end position="348"/>
    </location>
</feature>
<evidence type="ECO:0000256" key="10">
    <source>
        <dbReference type="ARBA" id="ARBA00023175"/>
    </source>
</evidence>
<keyword evidence="9" id="KW-0969">Cilium</keyword>
<dbReference type="Pfam" id="PF12780">
    <property type="entry name" value="AAA_8"/>
    <property type="match status" value="1"/>
</dbReference>
<evidence type="ECO:0000259" key="16">
    <source>
        <dbReference type="Pfam" id="PF12780"/>
    </source>
</evidence>
<dbReference type="GO" id="GO:0007018">
    <property type="term" value="P:microtubule-based movement"/>
    <property type="evidence" value="ECO:0007669"/>
    <property type="project" value="InterPro"/>
</dbReference>
<gene>
    <name evidence="18" type="ORF">J437_LFUL016351</name>
</gene>
<feature type="domain" description="Dynein heavy chain AAA module D4" evidence="16">
    <location>
        <begin position="639"/>
        <end position="906"/>
    </location>
</feature>
<feature type="non-terminal residue" evidence="18">
    <location>
        <position position="1"/>
    </location>
</feature>
<feature type="coiled-coil region" evidence="13">
    <location>
        <begin position="1085"/>
        <end position="1154"/>
    </location>
</feature>
<evidence type="ECO:0000256" key="1">
    <source>
        <dbReference type="ARBA" id="ARBA00004430"/>
    </source>
</evidence>
<evidence type="ECO:0008006" key="20">
    <source>
        <dbReference type="Google" id="ProtNLM"/>
    </source>
</evidence>
<dbReference type="GO" id="GO:0005524">
    <property type="term" value="F:ATP binding"/>
    <property type="evidence" value="ECO:0007669"/>
    <property type="project" value="UniProtKB-KW"/>
</dbReference>
<feature type="domain" description="Dynein heavy chain coiled coil stalk" evidence="15">
    <location>
        <begin position="922"/>
        <end position="1050"/>
    </location>
</feature>
<evidence type="ECO:0000256" key="7">
    <source>
        <dbReference type="ARBA" id="ARBA00023017"/>
    </source>
</evidence>
<evidence type="ECO:0000259" key="15">
    <source>
        <dbReference type="Pfam" id="PF12777"/>
    </source>
</evidence>
<dbReference type="Pfam" id="PF12777">
    <property type="entry name" value="MT"/>
    <property type="match status" value="2"/>
</dbReference>
<dbReference type="GO" id="GO:0005930">
    <property type="term" value="C:axoneme"/>
    <property type="evidence" value="ECO:0007669"/>
    <property type="project" value="UniProtKB-SubCell"/>
</dbReference>
<dbReference type="GO" id="GO:0051959">
    <property type="term" value="F:dynein light intermediate chain binding"/>
    <property type="evidence" value="ECO:0007669"/>
    <property type="project" value="InterPro"/>
</dbReference>
<dbReference type="Pfam" id="PF12774">
    <property type="entry name" value="AAA_6"/>
    <property type="match status" value="1"/>
</dbReference>
<dbReference type="PANTHER" id="PTHR46961:SF8">
    <property type="entry name" value="DYNEIN AXONEMAL HEAVY CHAIN 7"/>
    <property type="match status" value="1"/>
</dbReference>
<keyword evidence="11" id="KW-0206">Cytoskeleton</keyword>
<dbReference type="InterPro" id="IPR041466">
    <property type="entry name" value="Dynein_AAA5_ext"/>
</dbReference>
<dbReference type="EMBL" id="KZ308942">
    <property type="protein sequence ID" value="KAG8235716.1"/>
    <property type="molecule type" value="Genomic_DNA"/>
</dbReference>
<keyword evidence="19" id="KW-1185">Reference proteome</keyword>
<sequence length="1204" mass="137910">MKDMNLAKLTSNDLPLFTGIITDLFPDIKIPVIDYEELSVAVIEELKQNGYQLLPTAISKVIQLYETKTSRHSVMLLGRTGSGKSVTWKTLKLALNHLCKENVPGYHYVKEYPINPKALSLGELFGEFNLSTGEWLDDESPDEKWILFDGPVDAVWIENMNSVMDDNKVLTLINSERIVLPDQVSLLFEVDDLSEASPATVSRCGMVYFDYKDLGWRAYVSSWLCKNANEEYANEIQRFIDRYVTNILEFKRLNCKEIIPLTDIAVVTSLCNLIHCFSTQENAMDTSQGDSFKLIAKNVVWSICGAVDEESRRMVDAYIRELEGTYPLKDTVYEYYVDPMTRSFLNWETQLKENFKIELNCPFYKIVVPTVDTLRYQYLVTSMLKAGLPVLLVGPSGTGKTSIALESLSSLDSDVYSFLTVNMSAQTSSNGLQELVCSKLDKRSKGVYYPALGNKLVTFMDDLNMPAKEIYGAQPPLELIRQWFDYGFWYDRQKQTPLFINDMLLMAAMGPPGGGRNTISRRLLNRFNVLNIVFPTISEIERIFGTMLRCKMNNFDDDVKPLKTYLSDREWFENQVNNHLGEHFDLTLNGICPGKVTPIFGDFANDQHIYQDFMDFASLKKIMEKFLNEYNTSPGKIKMDLVLFRDAIEHISRIIRVISQPRGNMLLIGNGIVKSGSGRQSFSRFSSFICEYEVFQIDVRKQYRLQEFREDLKTLYRATGVENIGTTFFFTDSQVIDERFLEIINNILSSGEVPNLYKPEELEEIKTALQTSVNDVKFLQTNAAVFDFFIERVRKHLHVVLCMSPSGSSFRDWIRQYPGLVNCSTLDWYRKWPEDALLEVANVNLSKLKLSTSEEQSEEILRGSIASIFASMHHSVHSYSERMFSEIKRPNYVSPTNYLQLVSGYIDFLQSKRKELNDSANKLRSGLLKIDETRAKIEVMSAELADAQAKVTKFQQECDNYLVIIAQQKREADEQQKSVTVKSRKIMQEEAACKKLADIAQTDLDEAMPALEEAMRALDALNKKDLSEIKSYGRPPAKVEMVMEAVMILKMVEPTWAEAKRQLGDPFFLTQDGNKIVVAPKRAKLKEATDTLKEKQAALMEAQNKLDELSETLNRLKKDFDEKLANKEELRKKAEELQEKLDRASLLVSGLSDEKERWTRTVEFLDERCKYLPGDCLITTAFIAYLGPFVSLYREELLRSWRAN</sequence>
<dbReference type="SUPFAM" id="SSF52540">
    <property type="entry name" value="P-loop containing nucleoside triphosphate hydrolases"/>
    <property type="match status" value="3"/>
</dbReference>
<evidence type="ECO:0000259" key="17">
    <source>
        <dbReference type="Pfam" id="PF17852"/>
    </source>
</evidence>
<evidence type="ECO:0000256" key="11">
    <source>
        <dbReference type="ARBA" id="ARBA00023212"/>
    </source>
</evidence>
<evidence type="ECO:0000256" key="2">
    <source>
        <dbReference type="ARBA" id="ARBA00008887"/>
    </source>
</evidence>
<evidence type="ECO:0000256" key="4">
    <source>
        <dbReference type="ARBA" id="ARBA00022701"/>
    </source>
</evidence>
<dbReference type="Pfam" id="PF17852">
    <property type="entry name" value="Dynein_AAA_lid"/>
    <property type="match status" value="1"/>
</dbReference>
<protein>
    <recommendedName>
        <fullName evidence="20">Dynein heavy chain</fullName>
    </recommendedName>
</protein>
<evidence type="ECO:0000313" key="18">
    <source>
        <dbReference type="EMBL" id="KAG8235716.1"/>
    </source>
</evidence>
<dbReference type="Gene3D" id="3.40.50.300">
    <property type="entry name" value="P-loop containing nucleotide triphosphate hydrolases"/>
    <property type="match status" value="3"/>
</dbReference>
<dbReference type="OrthoDB" id="447173at2759"/>
<dbReference type="AlphaFoldDB" id="A0A8K0P6K5"/>
<feature type="domain" description="Dynein heavy chain hydrolytic ATP-binding dynein motor region" evidence="14">
    <location>
        <begin position="1"/>
        <end position="85"/>
    </location>
</feature>
<evidence type="ECO:0000256" key="12">
    <source>
        <dbReference type="ARBA" id="ARBA00023273"/>
    </source>
</evidence>
<reference evidence="18" key="2">
    <citation type="submission" date="2017-10" db="EMBL/GenBank/DDBJ databases">
        <title>Ladona fulva Genome sequencing and assembly.</title>
        <authorList>
            <person name="Murali S."/>
            <person name="Richards S."/>
            <person name="Bandaranaike D."/>
            <person name="Bellair M."/>
            <person name="Blankenburg K."/>
            <person name="Chao H."/>
            <person name="Dinh H."/>
            <person name="Doddapaneni H."/>
            <person name="Dugan-Rocha S."/>
            <person name="Elkadiri S."/>
            <person name="Gnanaolivu R."/>
            <person name="Hernandez B."/>
            <person name="Skinner E."/>
            <person name="Javaid M."/>
            <person name="Lee S."/>
            <person name="Li M."/>
            <person name="Ming W."/>
            <person name="Munidasa M."/>
            <person name="Muniz J."/>
            <person name="Nguyen L."/>
            <person name="Hughes D."/>
            <person name="Osuji N."/>
            <person name="Pu L.-L."/>
            <person name="Puazo M."/>
            <person name="Qu C."/>
            <person name="Quiroz J."/>
            <person name="Raj R."/>
            <person name="Weissenberger G."/>
            <person name="Xin Y."/>
            <person name="Zou X."/>
            <person name="Han Y."/>
            <person name="Worley K."/>
            <person name="Muzny D."/>
            <person name="Gibbs R."/>
        </authorList>
    </citation>
    <scope>NUCLEOTIDE SEQUENCE</scope>
    <source>
        <strain evidence="18">Sampled in the wild</strain>
    </source>
</reference>
<dbReference type="GO" id="GO:0030286">
    <property type="term" value="C:dynein complex"/>
    <property type="evidence" value="ECO:0007669"/>
    <property type="project" value="UniProtKB-KW"/>
</dbReference>
<keyword evidence="7" id="KW-0243">Dynein</keyword>
<evidence type="ECO:0000256" key="3">
    <source>
        <dbReference type="ARBA" id="ARBA00022490"/>
    </source>
</evidence>
<reference evidence="18" key="1">
    <citation type="submission" date="2013-04" db="EMBL/GenBank/DDBJ databases">
        <authorList>
            <person name="Qu J."/>
            <person name="Murali S.C."/>
            <person name="Bandaranaike D."/>
            <person name="Bellair M."/>
            <person name="Blankenburg K."/>
            <person name="Chao H."/>
            <person name="Dinh H."/>
            <person name="Doddapaneni H."/>
            <person name="Downs B."/>
            <person name="Dugan-Rocha S."/>
            <person name="Elkadiri S."/>
            <person name="Gnanaolivu R.D."/>
            <person name="Hernandez B."/>
            <person name="Javaid M."/>
            <person name="Jayaseelan J.C."/>
            <person name="Lee S."/>
            <person name="Li M."/>
            <person name="Ming W."/>
            <person name="Munidasa M."/>
            <person name="Muniz J."/>
            <person name="Nguyen L."/>
            <person name="Ongeri F."/>
            <person name="Osuji N."/>
            <person name="Pu L.-L."/>
            <person name="Puazo M."/>
            <person name="Qu C."/>
            <person name="Quiroz J."/>
            <person name="Raj R."/>
            <person name="Weissenberger G."/>
            <person name="Xin Y."/>
            <person name="Zou X."/>
            <person name="Han Y."/>
            <person name="Richards S."/>
            <person name="Worley K."/>
            <person name="Muzny D."/>
            <person name="Gibbs R."/>
        </authorList>
    </citation>
    <scope>NUCLEOTIDE SEQUENCE</scope>
    <source>
        <strain evidence="18">Sampled in the wild</strain>
    </source>
</reference>
<feature type="domain" description="Dynein heavy chain coiled coil stalk" evidence="15">
    <location>
        <begin position="1078"/>
        <end position="1202"/>
    </location>
</feature>
<dbReference type="InterPro" id="IPR035699">
    <property type="entry name" value="AAA_6"/>
</dbReference>
<dbReference type="FunFam" id="3.40.50.300:FF:002141">
    <property type="entry name" value="Dynein heavy chain"/>
    <property type="match status" value="1"/>
</dbReference>
<evidence type="ECO:0000256" key="9">
    <source>
        <dbReference type="ARBA" id="ARBA00023069"/>
    </source>
</evidence>
<keyword evidence="10" id="KW-0505">Motor protein</keyword>
<keyword evidence="6" id="KW-0067">ATP-binding</keyword>
<dbReference type="GO" id="GO:0005874">
    <property type="term" value="C:microtubule"/>
    <property type="evidence" value="ECO:0007669"/>
    <property type="project" value="UniProtKB-KW"/>
</dbReference>
<evidence type="ECO:0000259" key="14">
    <source>
        <dbReference type="Pfam" id="PF12774"/>
    </source>
</evidence>
<keyword evidence="3" id="KW-0963">Cytoplasm</keyword>